<evidence type="ECO:0000313" key="14">
    <source>
        <dbReference type="Proteomes" id="UP000426328"/>
    </source>
</evidence>
<dbReference type="Proteomes" id="UP000474054">
    <property type="component" value="Unassembled WGS sequence"/>
</dbReference>
<dbReference type="InterPro" id="IPR032690">
    <property type="entry name" value="CarS"/>
</dbReference>
<evidence type="ECO:0000256" key="3">
    <source>
        <dbReference type="ARBA" id="ARBA00022679"/>
    </source>
</evidence>
<dbReference type="KEGG" id="aamb:D1866_10330"/>
<dbReference type="Pfam" id="PF01864">
    <property type="entry name" value="CarS-like"/>
    <property type="match status" value="1"/>
</dbReference>
<dbReference type="RefSeq" id="WP_152939659.1">
    <property type="nucleotide sequence ID" value="NZ_CP045482.1"/>
</dbReference>
<keyword evidence="5 11" id="KW-0460">Magnesium</keyword>
<keyword evidence="2 11" id="KW-0444">Lipid biosynthesis</keyword>
<comment type="catalytic activity">
    <reaction evidence="11">
        <text>2,3-bis-O-(geranylgeranyl)-sn-glycerol 1-phosphate + CTP + H(+) = CDP-2,3-bis-O-(geranylgeranyl)-sn-glycerol + diphosphate</text>
        <dbReference type="Rhea" id="RHEA:25690"/>
        <dbReference type="ChEBI" id="CHEBI:15378"/>
        <dbReference type="ChEBI" id="CHEBI:33019"/>
        <dbReference type="ChEBI" id="CHEBI:37563"/>
        <dbReference type="ChEBI" id="CHEBI:58837"/>
        <dbReference type="ChEBI" id="CHEBI:58838"/>
        <dbReference type="EC" id="2.7.7.67"/>
    </reaction>
</comment>
<name>A0A650CWP5_ACIAM</name>
<dbReference type="UniPathway" id="UPA00940"/>
<keyword evidence="10 11" id="KW-1208">Phospholipid metabolism</keyword>
<dbReference type="PANTHER" id="PTHR39650">
    <property type="entry name" value="CDP-ARCHAEOL SYNTHASE"/>
    <property type="match status" value="1"/>
</dbReference>
<accession>A0A650CWP5</accession>
<keyword evidence="9 11" id="KW-0594">Phospholipid biosynthesis</keyword>
<evidence type="ECO:0000313" key="15">
    <source>
        <dbReference type="Proteomes" id="UP000474054"/>
    </source>
</evidence>
<evidence type="ECO:0000313" key="12">
    <source>
        <dbReference type="EMBL" id="MQL54513.1"/>
    </source>
</evidence>
<evidence type="ECO:0000256" key="11">
    <source>
        <dbReference type="HAMAP-Rule" id="MF_01117"/>
    </source>
</evidence>
<keyword evidence="6 11" id="KW-1133">Transmembrane helix</keyword>
<evidence type="ECO:0000256" key="5">
    <source>
        <dbReference type="ARBA" id="ARBA00022842"/>
    </source>
</evidence>
<feature type="transmembrane region" description="Helical" evidence="11">
    <location>
        <begin position="133"/>
        <end position="155"/>
    </location>
</feature>
<comment type="pathway">
    <text evidence="11">Membrane lipid metabolism; glycerophospholipid metabolism.</text>
</comment>
<keyword evidence="3 11" id="KW-0808">Transferase</keyword>
<evidence type="ECO:0000313" key="13">
    <source>
        <dbReference type="EMBL" id="QGR22324.1"/>
    </source>
</evidence>
<reference evidence="13 14" key="2">
    <citation type="submission" date="2019-10" db="EMBL/GenBank/DDBJ databases">
        <title>Genome Sequences from Six Type Strain Members of the Archaeal Family Sulfolobaceae: Acidianus ambivalens, Acidianus infernus, Metallosphaera prunae, Stygiolobus azoricus, Sulfolobus metallicus, and Sulfurisphaera ohwakuensis.</title>
        <authorList>
            <person name="Counts J.A."/>
            <person name="Kelly R.M."/>
        </authorList>
    </citation>
    <scope>NUCLEOTIDE SEQUENCE [LARGE SCALE GENOMIC DNA]</scope>
    <source>
        <strain evidence="13 14">LEI 10</strain>
    </source>
</reference>
<dbReference type="GeneID" id="42780131"/>
<evidence type="ECO:0000256" key="10">
    <source>
        <dbReference type="ARBA" id="ARBA00023264"/>
    </source>
</evidence>
<evidence type="ECO:0000256" key="4">
    <source>
        <dbReference type="ARBA" id="ARBA00022692"/>
    </source>
</evidence>
<dbReference type="EC" id="2.7.7.67" evidence="11"/>
<dbReference type="EMBL" id="WHYS01000001">
    <property type="protein sequence ID" value="MQL54513.1"/>
    <property type="molecule type" value="Genomic_DNA"/>
</dbReference>
<dbReference type="NCBIfam" id="NF003114">
    <property type="entry name" value="PRK04032.1"/>
    <property type="match status" value="1"/>
</dbReference>
<keyword evidence="8 11" id="KW-0472">Membrane</keyword>
<evidence type="ECO:0000256" key="9">
    <source>
        <dbReference type="ARBA" id="ARBA00023209"/>
    </source>
</evidence>
<keyword evidence="7 11" id="KW-0443">Lipid metabolism</keyword>
<proteinExistence type="inferred from homology"/>
<dbReference type="GO" id="GO:0005886">
    <property type="term" value="C:plasma membrane"/>
    <property type="evidence" value="ECO:0007669"/>
    <property type="project" value="UniProtKB-SubCell"/>
</dbReference>
<dbReference type="GO" id="GO:0043338">
    <property type="term" value="F:CDP-2,3-bis-(O-geranylgeranyl)-sn-glycerol synthase activity"/>
    <property type="evidence" value="ECO:0007669"/>
    <property type="project" value="UniProtKB-EC"/>
</dbReference>
<gene>
    <name evidence="11" type="primary">carS</name>
    <name evidence="13" type="ORF">D1866_10330</name>
    <name evidence="12" type="ORF">GFB69_01770</name>
</gene>
<comment type="subcellular location">
    <subcellularLocation>
        <location evidence="11">Cell membrane</location>
        <topology evidence="11">Multi-pass membrane protein</topology>
    </subcellularLocation>
</comment>
<feature type="transmembrane region" description="Helical" evidence="11">
    <location>
        <begin position="6"/>
        <end position="25"/>
    </location>
</feature>
<dbReference type="AlphaFoldDB" id="A0A650CWP5"/>
<evidence type="ECO:0000256" key="6">
    <source>
        <dbReference type="ARBA" id="ARBA00022989"/>
    </source>
</evidence>
<dbReference type="InterPro" id="IPR002726">
    <property type="entry name" value="CarS_archaea"/>
</dbReference>
<feature type="transmembrane region" description="Helical" evidence="11">
    <location>
        <begin position="50"/>
        <end position="71"/>
    </location>
</feature>
<dbReference type="Proteomes" id="UP000426328">
    <property type="component" value="Chromosome"/>
</dbReference>
<dbReference type="HAMAP" id="MF_01117">
    <property type="entry name" value="CDP_archaeol_synth"/>
    <property type="match status" value="1"/>
</dbReference>
<keyword evidence="1 11" id="KW-1003">Cell membrane</keyword>
<evidence type="ECO:0000256" key="2">
    <source>
        <dbReference type="ARBA" id="ARBA00022516"/>
    </source>
</evidence>
<evidence type="ECO:0000256" key="7">
    <source>
        <dbReference type="ARBA" id="ARBA00023098"/>
    </source>
</evidence>
<keyword evidence="14" id="KW-1185">Reference proteome</keyword>
<keyword evidence="4 11" id="KW-0812">Transmembrane</keyword>
<protein>
    <recommendedName>
        <fullName evidence="11">CDP-archaeol synthase</fullName>
        <ecNumber evidence="11">2.7.7.67</ecNumber>
    </recommendedName>
    <alternativeName>
        <fullName evidence="11">CDP-2,3-bis-(O-geranylgeranyl)-sn-glycerol synthase</fullName>
    </alternativeName>
</protein>
<evidence type="ECO:0000256" key="8">
    <source>
        <dbReference type="ARBA" id="ARBA00023136"/>
    </source>
</evidence>
<dbReference type="PANTHER" id="PTHR39650:SF1">
    <property type="entry name" value="CDP-ARCHAEOL SYNTHASE"/>
    <property type="match status" value="1"/>
</dbReference>
<sequence>MLEELLIALVIYFPAFTANGSAPFVKRGHPIDFNKNFFDGRRIFGDGKTFEGLLVALTFGIIIGVIIARFWGVSWIFISFVESLAAMLGDMTGAFIKRRLNIPRGGRALGLDQLDFVLGSSLALVLLHVNIELYQFLFIILIAFIMHILTNNVAYRLKIKSVPW</sequence>
<keyword evidence="13" id="KW-0548">Nucleotidyltransferase</keyword>
<dbReference type="EMBL" id="CP045482">
    <property type="protein sequence ID" value="QGR22324.1"/>
    <property type="molecule type" value="Genomic_DNA"/>
</dbReference>
<comment type="function">
    <text evidence="11">Catalyzes the formation of CDP-2,3-bis-(O-geranylgeranyl)-sn-glycerol (CDP-archaeol) from 2,3-bis-(O-geranylgeranyl)-sn-glycerol 1-phosphate (DGGGP) and CTP. This reaction is the third ether-bond-formation step in the biosynthesis of archaeal membrane lipids.</text>
</comment>
<reference evidence="12 15" key="1">
    <citation type="submission" date="2019-10" db="EMBL/GenBank/DDBJ databases">
        <title>Comparative genomics of sulfur disproportionating microorganisms.</title>
        <authorList>
            <person name="Ward L.M."/>
            <person name="Bertran E."/>
            <person name="Johnston D."/>
        </authorList>
    </citation>
    <scope>NUCLEOTIDE SEQUENCE [LARGE SCALE GENOMIC DNA]</scope>
    <source>
        <strain evidence="12 15">DSM 3772</strain>
    </source>
</reference>
<dbReference type="GO" id="GO:0046474">
    <property type="term" value="P:glycerophospholipid biosynthetic process"/>
    <property type="evidence" value="ECO:0007669"/>
    <property type="project" value="UniProtKB-UniRule"/>
</dbReference>
<evidence type="ECO:0000256" key="1">
    <source>
        <dbReference type="ARBA" id="ARBA00022475"/>
    </source>
</evidence>
<comment type="cofactor">
    <cofactor evidence="11">
        <name>Mg(2+)</name>
        <dbReference type="ChEBI" id="CHEBI:18420"/>
    </cofactor>
</comment>
<comment type="similarity">
    <text evidence="11">Belongs to the CDP-archaeol synthase family.</text>
</comment>
<organism evidence="13 14">
    <name type="scientific">Acidianus ambivalens</name>
    <name type="common">Desulfurolobus ambivalens</name>
    <dbReference type="NCBI Taxonomy" id="2283"/>
    <lineage>
        <taxon>Archaea</taxon>
        <taxon>Thermoproteota</taxon>
        <taxon>Thermoprotei</taxon>
        <taxon>Sulfolobales</taxon>
        <taxon>Sulfolobaceae</taxon>
        <taxon>Acidianus</taxon>
    </lineage>
</organism>